<reference evidence="3" key="1">
    <citation type="journal article" date="2006" name="PLoS Biol.">
        <title>Macronuclear genome sequence of the ciliate Tetrahymena thermophila, a model eukaryote.</title>
        <authorList>
            <person name="Eisen J.A."/>
            <person name="Coyne R.S."/>
            <person name="Wu M."/>
            <person name="Wu D."/>
            <person name="Thiagarajan M."/>
            <person name="Wortman J.R."/>
            <person name="Badger J.H."/>
            <person name="Ren Q."/>
            <person name="Amedeo P."/>
            <person name="Jones K.M."/>
            <person name="Tallon L.J."/>
            <person name="Delcher A.L."/>
            <person name="Salzberg S.L."/>
            <person name="Silva J.C."/>
            <person name="Haas B.J."/>
            <person name="Majoros W.H."/>
            <person name="Farzad M."/>
            <person name="Carlton J.M."/>
            <person name="Smith R.K. Jr."/>
            <person name="Garg J."/>
            <person name="Pearlman R.E."/>
            <person name="Karrer K.M."/>
            <person name="Sun L."/>
            <person name="Manning G."/>
            <person name="Elde N.C."/>
            <person name="Turkewitz A.P."/>
            <person name="Asai D.J."/>
            <person name="Wilkes D.E."/>
            <person name="Wang Y."/>
            <person name="Cai H."/>
            <person name="Collins K."/>
            <person name="Stewart B.A."/>
            <person name="Lee S.R."/>
            <person name="Wilamowska K."/>
            <person name="Weinberg Z."/>
            <person name="Ruzzo W.L."/>
            <person name="Wloga D."/>
            <person name="Gaertig J."/>
            <person name="Frankel J."/>
            <person name="Tsao C.-C."/>
            <person name="Gorovsky M.A."/>
            <person name="Keeling P.J."/>
            <person name="Waller R.F."/>
            <person name="Patron N.J."/>
            <person name="Cherry J.M."/>
            <person name="Stover N.A."/>
            <person name="Krieger C.J."/>
            <person name="del Toro C."/>
            <person name="Ryder H.F."/>
            <person name="Williamson S.C."/>
            <person name="Barbeau R.A."/>
            <person name="Hamilton E.P."/>
            <person name="Orias E."/>
        </authorList>
    </citation>
    <scope>NUCLEOTIDE SEQUENCE [LARGE SCALE GENOMIC DNA]</scope>
    <source>
        <strain evidence="3">SB210</strain>
    </source>
</reference>
<dbReference type="RefSeq" id="XP_012652787.1">
    <property type="nucleotide sequence ID" value="XM_012797333.1"/>
</dbReference>
<evidence type="ECO:0000313" key="3">
    <source>
        <dbReference type="Proteomes" id="UP000009168"/>
    </source>
</evidence>
<dbReference type="EMBL" id="GG662717">
    <property type="protein sequence ID" value="EWS74697.1"/>
    <property type="molecule type" value="Genomic_DNA"/>
</dbReference>
<keyword evidence="3" id="KW-1185">Reference proteome</keyword>
<proteinExistence type="predicted"/>
<dbReference type="OrthoDB" id="322235at2759"/>
<evidence type="ECO:0000256" key="1">
    <source>
        <dbReference type="SAM" id="Coils"/>
    </source>
</evidence>
<name>W7XBI1_TETTS</name>
<feature type="coiled-coil region" evidence="1">
    <location>
        <begin position="62"/>
        <end position="99"/>
    </location>
</feature>
<dbReference type="KEGG" id="tet:TTHERM_000522989"/>
<dbReference type="Proteomes" id="UP000009168">
    <property type="component" value="Unassembled WGS sequence"/>
</dbReference>
<organism evidence="2 3">
    <name type="scientific">Tetrahymena thermophila (strain SB210)</name>
    <dbReference type="NCBI Taxonomy" id="312017"/>
    <lineage>
        <taxon>Eukaryota</taxon>
        <taxon>Sar</taxon>
        <taxon>Alveolata</taxon>
        <taxon>Ciliophora</taxon>
        <taxon>Intramacronucleata</taxon>
        <taxon>Oligohymenophorea</taxon>
        <taxon>Hymenostomatida</taxon>
        <taxon>Tetrahymenina</taxon>
        <taxon>Tetrahymenidae</taxon>
        <taxon>Tetrahymena</taxon>
    </lineage>
</organism>
<gene>
    <name evidence="2" type="ORF">TTHERM_000522989</name>
</gene>
<dbReference type="InParanoid" id="W7XBI1"/>
<dbReference type="GeneID" id="24439386"/>
<keyword evidence="1" id="KW-0175">Coiled coil</keyword>
<accession>W7XBI1</accession>
<evidence type="ECO:0000313" key="2">
    <source>
        <dbReference type="EMBL" id="EWS74697.1"/>
    </source>
</evidence>
<sequence>MFLSRRNNFFDDIDRTFDSFFDHDEFFSNFTSHDDFFLSKEDQLKKSLSQLHNYENRVHHQIKSHESSIEQLKKSIEQIEQKKAEINQKIAKIQEEKKNQPQIQHQDQTNTTSDSKVFKKVHYKTPDMEIEEQYDSHNPQNCYKIIRKQGQAPQVLTGAQANQITNEQTEKLESLGGNLDTKFEQLCRLAGKTSAALRTLVLENKDLTVGQLYDLATERKLV</sequence>
<dbReference type="AlphaFoldDB" id="W7XBI1"/>
<protein>
    <submittedName>
        <fullName evidence="2">Uncharacterized protein</fullName>
    </submittedName>
</protein>